<protein>
    <recommendedName>
        <fullName evidence="4">Beta propeller domain protein</fullName>
    </recommendedName>
</protein>
<feature type="transmembrane region" description="Helical" evidence="1">
    <location>
        <begin position="17"/>
        <end position="39"/>
    </location>
</feature>
<comment type="caution">
    <text evidence="2">The sequence shown here is derived from an EMBL/GenBank/DDBJ whole genome shotgun (WGS) entry which is preliminary data.</text>
</comment>
<dbReference type="InterPro" id="IPR019198">
    <property type="entry name" value="Beta_propeller_containing"/>
</dbReference>
<keyword evidence="1" id="KW-0812">Transmembrane</keyword>
<keyword evidence="1" id="KW-0472">Membrane</keyword>
<evidence type="ECO:0008006" key="4">
    <source>
        <dbReference type="Google" id="ProtNLM"/>
    </source>
</evidence>
<evidence type="ECO:0000313" key="2">
    <source>
        <dbReference type="EMBL" id="KKR28941.1"/>
    </source>
</evidence>
<keyword evidence="1" id="KW-1133">Transmembrane helix</keyword>
<dbReference type="EMBL" id="LBXL01000038">
    <property type="protein sequence ID" value="KKR28941.1"/>
    <property type="molecule type" value="Genomic_DNA"/>
</dbReference>
<dbReference type="PIRSF" id="PIRSF006425">
    <property type="entry name" value="UCP006425_WD40"/>
    <property type="match status" value="1"/>
</dbReference>
<reference evidence="2 3" key="1">
    <citation type="journal article" date="2015" name="Nature">
        <title>rRNA introns, odd ribosomes, and small enigmatic genomes across a large radiation of phyla.</title>
        <authorList>
            <person name="Brown C.T."/>
            <person name="Hug L.A."/>
            <person name="Thomas B.C."/>
            <person name="Sharon I."/>
            <person name="Castelle C.J."/>
            <person name="Singh A."/>
            <person name="Wilkins M.J."/>
            <person name="Williams K.H."/>
            <person name="Banfield J.F."/>
        </authorList>
    </citation>
    <scope>NUCLEOTIDE SEQUENCE [LARGE SCALE GENOMIC DNA]</scope>
</reference>
<name>A0A0G0PUY2_9BACT</name>
<proteinExistence type="predicted"/>
<sequence>MDTRDNPLLPNKSFKRIVAILLGIIFVVGALSYIALLVVGNRLKVKLPFSKPGKPETKIIVEKFSNEQDFKSYLAEVELSSQITLHSLDSVSPGAAFGEIGSPAFKKDLAPERVSETNIQVKGIDEPDIVKTDGKSIFFSTSTFYYQRGIPVPLMETIPDSIFPPQPIGGTKVVKAFPPTTLTKDSEINRTGNLLLNNKKLIIFSDQTIYGYDVSDPSSPKESWAFTLDSRSTVTASRLFDGKIYLVLQQSINDSNPCPISLGKVTSTITIACNDIYRPNIPVPVDSTFSIVVLNPENGGVNEKTSFVGSSSATITYMSPNSLYITYTYLESTVTFFRNFLNEKGKDLISNDVLSRLRELQGYNISEFSKMTEMQLILERYYSSLSTDERRRVENEIGNRMEDYSKEHARELQKTAIVKLKNSNLSISSVGEVPGTPLNQFSLDEYKDNLRIATTTTGAFFSSGDSVNDIYVLSENLSIIGSIKDLGLTERIYSARFVEDKGYLVTFRQIDPFYVLDLTDPRNPKKSGELKIPGFSSYLHPITKDKILGVGREDAQVKISLFDVSNPSNPKEVAKYNLDEFWSEIETTHHAFLLDDKHQVFFLPAGASSYIFSYSGNELKLQRVVSDISAQRAVYIDNYMYVIGDTKIVVLNESDWTEVNSLTF</sequence>
<evidence type="ECO:0000256" key="1">
    <source>
        <dbReference type="SAM" id="Phobius"/>
    </source>
</evidence>
<gene>
    <name evidence="2" type="ORF">UT61_C0038G0007</name>
</gene>
<dbReference type="AlphaFoldDB" id="A0A0G0PUY2"/>
<accession>A0A0G0PUY2</accession>
<evidence type="ECO:0000313" key="3">
    <source>
        <dbReference type="Proteomes" id="UP000034793"/>
    </source>
</evidence>
<dbReference type="Pfam" id="PF09826">
    <property type="entry name" value="Beta_propel"/>
    <property type="match status" value="1"/>
</dbReference>
<dbReference type="Proteomes" id="UP000034793">
    <property type="component" value="Unassembled WGS sequence"/>
</dbReference>
<dbReference type="InterPro" id="IPR014441">
    <property type="entry name" value="UCP006425_b-propeller"/>
</dbReference>
<organism evidence="2 3">
    <name type="scientific">Candidatus Woesebacteria bacterium GW2011_GWA1_39_8</name>
    <dbReference type="NCBI Taxonomy" id="1618552"/>
    <lineage>
        <taxon>Bacteria</taxon>
        <taxon>Candidatus Woeseibacteriota</taxon>
    </lineage>
</organism>
<dbReference type="PATRIC" id="fig|1618552.3.peg.885"/>